<dbReference type="Pfam" id="PF00361">
    <property type="entry name" value="Proton_antipo_M"/>
    <property type="match status" value="1"/>
</dbReference>
<evidence type="ECO:0000256" key="5">
    <source>
        <dbReference type="ARBA" id="ARBA00022989"/>
    </source>
</evidence>
<sequence>MQPQPLLLLSLLLLAVSSPLLWLLRPHRFRHVGWVAAIPPALVTAMLLTQLQPVSQGIFLHERYPWSAALGLEIILRLDGLALFFGLIVAGIGAAVALYTGYYLEDHPRQGYFYSLLFLFMVSMLGIVWSDNLLTLFVFWEGTSITSYLLISFEHEKKEARDGGRRALIVTGFGGLAMLAGMVLLGQSVGTYTISDILFTPNLDASPYYGVALFLILLGAFTKSAQFPFHFWLPGAMAAPTPASAYLHSATMVKAGIFLLARLHPALSGTDLWFWSLLTVGAATMLLGAVSAFRYYDLKAVLANATVSQLGFLVMLLAFHSEAAYVAAVVGILAHALYKGPLFLVAGIVDHATGTRDLRRFARLGRELPWVAATAVLAGLSMAGLPPFFGFLAKETLLETFFHHAEHDVPWVGWIGLGVAALGGALFVGYSLTLLWEAFFRREAPEEAAHVHHAPGFGFVFAPLALTLVGTAIPFVLTAVEKPLLTPTASAIAGHPVEVHLALWHGVTPTLLVSLAAIAVGVGFFAIRSALRRLLATTPSWLNGTYLFDRLIYGLYDLAAWSTRTVQGGTLASQASVVLLAAVVALVGALTQVRWPEDLPIDWSAGVYFEEVVLVALAIVAAITTVRAQTRLNAIVSIGVVGITVTLFFVIFDAPDLALTQLLVDILTVVLLVLVFYKIPPQSLPPLSRVVRIRNLVVSVLVGLLGFGLTLFSVGPRFLPTISDYFSLNAVPGGHGANVVNVILVDFRGFDTMGEITVLAIAAVGGYALLRSARLRPRPADRIALNHDSEEG</sequence>
<feature type="transmembrane region" description="Helical" evidence="8">
    <location>
        <begin position="605"/>
        <end position="625"/>
    </location>
</feature>
<organism evidence="12 13">
    <name type="scientific">Litorilinea aerophila</name>
    <dbReference type="NCBI Taxonomy" id="1204385"/>
    <lineage>
        <taxon>Bacteria</taxon>
        <taxon>Bacillati</taxon>
        <taxon>Chloroflexota</taxon>
        <taxon>Caldilineae</taxon>
        <taxon>Caldilineales</taxon>
        <taxon>Caldilineaceae</taxon>
        <taxon>Litorilinea</taxon>
    </lineage>
</organism>
<dbReference type="EMBL" id="VIGC01000003">
    <property type="protein sequence ID" value="TQE97366.1"/>
    <property type="molecule type" value="Genomic_DNA"/>
</dbReference>
<feature type="transmembrane region" description="Helical" evidence="8">
    <location>
        <begin position="632"/>
        <end position="652"/>
    </location>
</feature>
<dbReference type="AlphaFoldDB" id="A0A540VKW6"/>
<feature type="transmembrane region" description="Helical" evidence="8">
    <location>
        <begin position="697"/>
        <end position="719"/>
    </location>
</feature>
<feature type="domain" description="MrpA C-terminal/MbhD" evidence="10">
    <location>
        <begin position="616"/>
        <end position="680"/>
    </location>
</feature>
<feature type="domain" description="MrpA C-terminal/MbhE" evidence="11">
    <location>
        <begin position="692"/>
        <end position="778"/>
    </location>
</feature>
<feature type="transmembrane region" description="Helical" evidence="8">
    <location>
        <begin position="111"/>
        <end position="130"/>
    </location>
</feature>
<keyword evidence="2" id="KW-0813">Transport</keyword>
<evidence type="ECO:0000313" key="13">
    <source>
        <dbReference type="Proteomes" id="UP000317371"/>
    </source>
</evidence>
<evidence type="ECO:0000256" key="4">
    <source>
        <dbReference type="ARBA" id="ARBA00022692"/>
    </source>
</evidence>
<evidence type="ECO:0000256" key="7">
    <source>
        <dbReference type="RuleBase" id="RU000320"/>
    </source>
</evidence>
<evidence type="ECO:0000256" key="3">
    <source>
        <dbReference type="ARBA" id="ARBA00022475"/>
    </source>
</evidence>
<feature type="transmembrane region" description="Helical" evidence="8">
    <location>
        <begin position="6"/>
        <end position="24"/>
    </location>
</feature>
<evidence type="ECO:0000256" key="1">
    <source>
        <dbReference type="ARBA" id="ARBA00004651"/>
    </source>
</evidence>
<dbReference type="GO" id="GO:0005886">
    <property type="term" value="C:plasma membrane"/>
    <property type="evidence" value="ECO:0007669"/>
    <property type="project" value="UniProtKB-SubCell"/>
</dbReference>
<dbReference type="Proteomes" id="UP000317371">
    <property type="component" value="Unassembled WGS sequence"/>
</dbReference>
<dbReference type="InParanoid" id="A0A540VKW6"/>
<dbReference type="OrthoDB" id="9807568at2"/>
<feature type="transmembrane region" description="Helical" evidence="8">
    <location>
        <begin position="370"/>
        <end position="391"/>
    </location>
</feature>
<reference evidence="12 13" key="1">
    <citation type="submission" date="2019-06" db="EMBL/GenBank/DDBJ databases">
        <title>Genome sequence of Litorilinea aerophila BAA-2444.</title>
        <authorList>
            <person name="Maclea K.S."/>
            <person name="Maurais E.G."/>
            <person name="Iannazzi L.C."/>
        </authorList>
    </citation>
    <scope>NUCLEOTIDE SEQUENCE [LARGE SCALE GENOMIC DNA]</scope>
    <source>
        <strain evidence="12 13">ATCC BAA-2444</strain>
    </source>
</reference>
<feature type="transmembrane region" description="Helical" evidence="8">
    <location>
        <begin position="752"/>
        <end position="770"/>
    </location>
</feature>
<feature type="transmembrane region" description="Helical" evidence="8">
    <location>
        <begin position="503"/>
        <end position="527"/>
    </location>
</feature>
<feature type="transmembrane region" description="Helical" evidence="8">
    <location>
        <begin position="411"/>
        <end position="436"/>
    </location>
</feature>
<evidence type="ECO:0000259" key="11">
    <source>
        <dbReference type="Pfam" id="PF20501"/>
    </source>
</evidence>
<evidence type="ECO:0000259" key="9">
    <source>
        <dbReference type="Pfam" id="PF00361"/>
    </source>
</evidence>
<dbReference type="Pfam" id="PF20501">
    <property type="entry name" value="MbhE"/>
    <property type="match status" value="1"/>
</dbReference>
<dbReference type="InterPro" id="IPR046806">
    <property type="entry name" value="MrpA_C/MbhE"/>
</dbReference>
<feature type="transmembrane region" description="Helical" evidence="8">
    <location>
        <begin position="136"/>
        <end position="155"/>
    </location>
</feature>
<dbReference type="PRINTS" id="PR01434">
    <property type="entry name" value="NADHDHGNASE5"/>
</dbReference>
<feature type="transmembrane region" description="Helical" evidence="8">
    <location>
        <begin position="300"/>
        <end position="319"/>
    </location>
</feature>
<feature type="domain" description="NADH:quinone oxidoreductase/Mrp antiporter transmembrane" evidence="9">
    <location>
        <begin position="130"/>
        <end position="403"/>
    </location>
</feature>
<dbReference type="Pfam" id="PF13244">
    <property type="entry name" value="MbhD"/>
    <property type="match status" value="1"/>
</dbReference>
<keyword evidence="5 8" id="KW-1133">Transmembrane helix</keyword>
<feature type="transmembrane region" description="Helical" evidence="8">
    <location>
        <begin position="571"/>
        <end position="593"/>
    </location>
</feature>
<feature type="transmembrane region" description="Helical" evidence="8">
    <location>
        <begin position="167"/>
        <end position="185"/>
    </location>
</feature>
<feature type="transmembrane region" description="Helical" evidence="8">
    <location>
        <begin position="74"/>
        <end position="99"/>
    </location>
</feature>
<feature type="transmembrane region" description="Helical" evidence="8">
    <location>
        <begin position="325"/>
        <end position="349"/>
    </location>
</feature>
<feature type="transmembrane region" description="Helical" evidence="8">
    <location>
        <begin position="273"/>
        <end position="293"/>
    </location>
</feature>
<dbReference type="InterPro" id="IPR050616">
    <property type="entry name" value="CPA3_Na-H_Antiporter_A"/>
</dbReference>
<keyword evidence="3" id="KW-1003">Cell membrane</keyword>
<feature type="transmembrane region" description="Helical" evidence="8">
    <location>
        <begin position="205"/>
        <end position="222"/>
    </location>
</feature>
<dbReference type="RefSeq" id="WP_141608559.1">
    <property type="nucleotide sequence ID" value="NZ_VIGC02000003.1"/>
</dbReference>
<name>A0A540VKW6_9CHLR</name>
<evidence type="ECO:0000256" key="8">
    <source>
        <dbReference type="SAM" id="Phobius"/>
    </source>
</evidence>
<keyword evidence="6 8" id="KW-0472">Membrane</keyword>
<feature type="transmembrane region" description="Helical" evidence="8">
    <location>
        <begin position="457"/>
        <end position="477"/>
    </location>
</feature>
<comment type="caution">
    <text evidence="12">The sequence shown here is derived from an EMBL/GenBank/DDBJ whole genome shotgun (WGS) entry which is preliminary data.</text>
</comment>
<proteinExistence type="predicted"/>
<keyword evidence="4 7" id="KW-0812">Transmembrane</keyword>
<dbReference type="PANTHER" id="PTHR43373:SF1">
    <property type="entry name" value="NA(+)_H(+) ANTIPORTER SUBUNIT A"/>
    <property type="match status" value="1"/>
</dbReference>
<evidence type="ECO:0000256" key="2">
    <source>
        <dbReference type="ARBA" id="ARBA00022448"/>
    </source>
</evidence>
<dbReference type="InterPro" id="IPR025383">
    <property type="entry name" value="MrpA_C/MbhD"/>
</dbReference>
<comment type="subcellular location">
    <subcellularLocation>
        <location evidence="1">Cell membrane</location>
        <topology evidence="1">Multi-pass membrane protein</topology>
    </subcellularLocation>
    <subcellularLocation>
        <location evidence="7">Membrane</location>
        <topology evidence="7">Multi-pass membrane protein</topology>
    </subcellularLocation>
</comment>
<accession>A0A540VKW6</accession>
<dbReference type="FunCoup" id="A0A540VKW6">
    <property type="interactions" value="177"/>
</dbReference>
<evidence type="ECO:0000259" key="10">
    <source>
        <dbReference type="Pfam" id="PF13244"/>
    </source>
</evidence>
<dbReference type="PANTHER" id="PTHR43373">
    <property type="entry name" value="NA(+)/H(+) ANTIPORTER SUBUNIT"/>
    <property type="match status" value="1"/>
</dbReference>
<feature type="transmembrane region" description="Helical" evidence="8">
    <location>
        <begin position="31"/>
        <end position="54"/>
    </location>
</feature>
<gene>
    <name evidence="12" type="ORF">FKZ61_02825</name>
</gene>
<feature type="transmembrane region" description="Helical" evidence="8">
    <location>
        <begin position="658"/>
        <end position="677"/>
    </location>
</feature>
<evidence type="ECO:0000256" key="6">
    <source>
        <dbReference type="ARBA" id="ARBA00023136"/>
    </source>
</evidence>
<protein>
    <submittedName>
        <fullName evidence="12">DUF4040 domain-containing protein</fullName>
    </submittedName>
</protein>
<dbReference type="InterPro" id="IPR001750">
    <property type="entry name" value="ND/Mrp_TM"/>
</dbReference>
<keyword evidence="13" id="KW-1185">Reference proteome</keyword>
<evidence type="ECO:0000313" key="12">
    <source>
        <dbReference type="EMBL" id="TQE97366.1"/>
    </source>
</evidence>